<evidence type="ECO:0000259" key="2">
    <source>
        <dbReference type="PROSITE" id="PS50994"/>
    </source>
</evidence>
<feature type="compositionally biased region" description="Polar residues" evidence="1">
    <location>
        <begin position="107"/>
        <end position="132"/>
    </location>
</feature>
<name>T0YVC9_9ZZZZ</name>
<dbReference type="AlphaFoldDB" id="T0YVC9"/>
<reference evidence="3" key="1">
    <citation type="submission" date="2013-08" db="EMBL/GenBank/DDBJ databases">
        <authorList>
            <person name="Mendez C."/>
            <person name="Richter M."/>
            <person name="Ferrer M."/>
            <person name="Sanchez J."/>
        </authorList>
    </citation>
    <scope>NUCLEOTIDE SEQUENCE</scope>
</reference>
<evidence type="ECO:0000256" key="1">
    <source>
        <dbReference type="SAM" id="MobiDB-lite"/>
    </source>
</evidence>
<feature type="region of interest" description="Disordered" evidence="1">
    <location>
        <begin position="102"/>
        <end position="132"/>
    </location>
</feature>
<proteinExistence type="predicted"/>
<dbReference type="Gene3D" id="3.30.420.10">
    <property type="entry name" value="Ribonuclease H-like superfamily/Ribonuclease H"/>
    <property type="match status" value="1"/>
</dbReference>
<feature type="domain" description="Integrase catalytic" evidence="2">
    <location>
        <begin position="1"/>
        <end position="129"/>
    </location>
</feature>
<dbReference type="GO" id="GO:0015074">
    <property type="term" value="P:DNA integration"/>
    <property type="evidence" value="ECO:0007669"/>
    <property type="project" value="InterPro"/>
</dbReference>
<dbReference type="Pfam" id="PF13683">
    <property type="entry name" value="rve_3"/>
    <property type="match status" value="1"/>
</dbReference>
<gene>
    <name evidence="3" type="ORF">B1A_16812</name>
</gene>
<dbReference type="SUPFAM" id="SSF53098">
    <property type="entry name" value="Ribonuclease H-like"/>
    <property type="match status" value="1"/>
</dbReference>
<dbReference type="PROSITE" id="PS50994">
    <property type="entry name" value="INTEGRASE"/>
    <property type="match status" value="1"/>
</dbReference>
<organism evidence="3">
    <name type="scientific">mine drainage metagenome</name>
    <dbReference type="NCBI Taxonomy" id="410659"/>
    <lineage>
        <taxon>unclassified sequences</taxon>
        <taxon>metagenomes</taxon>
        <taxon>ecological metagenomes</taxon>
    </lineage>
</organism>
<feature type="non-terminal residue" evidence="3">
    <location>
        <position position="1"/>
    </location>
</feature>
<sequence>VAFTRLLPDQKAETTLAFLREATSFFAQRNVPIRALLTDNGSAYRSHMFRDACAQMQLKHRRTRPYTPRTNGKAERFIQTALKEWAYSQHWENSEDRDAQLQPWNDFYNNQRPHGSLNYNPPVSRLPNGTTS</sequence>
<dbReference type="PANTHER" id="PTHR35004:SF7">
    <property type="entry name" value="INTEGRASE PROTEIN"/>
    <property type="match status" value="1"/>
</dbReference>
<comment type="caution">
    <text evidence="3">The sequence shown here is derived from an EMBL/GenBank/DDBJ whole genome shotgun (WGS) entry which is preliminary data.</text>
</comment>
<dbReference type="GO" id="GO:0003676">
    <property type="term" value="F:nucleic acid binding"/>
    <property type="evidence" value="ECO:0007669"/>
    <property type="project" value="InterPro"/>
</dbReference>
<dbReference type="PANTHER" id="PTHR35004">
    <property type="entry name" value="TRANSPOSASE RV3428C-RELATED"/>
    <property type="match status" value="1"/>
</dbReference>
<reference evidence="3" key="2">
    <citation type="journal article" date="2014" name="ISME J.">
        <title>Microbial stratification in low pH oxic and suboxic macroscopic growths along an acid mine drainage.</title>
        <authorList>
            <person name="Mendez-Garcia C."/>
            <person name="Mesa V."/>
            <person name="Sprenger R.R."/>
            <person name="Richter M."/>
            <person name="Diez M.S."/>
            <person name="Solano J."/>
            <person name="Bargiela R."/>
            <person name="Golyshina O.V."/>
            <person name="Manteca A."/>
            <person name="Ramos J.L."/>
            <person name="Gallego J.R."/>
            <person name="Llorente I."/>
            <person name="Martins Dos Santos V.A."/>
            <person name="Jensen O.N."/>
            <person name="Pelaez A.I."/>
            <person name="Sanchez J."/>
            <person name="Ferrer M."/>
        </authorList>
    </citation>
    <scope>NUCLEOTIDE SEQUENCE</scope>
</reference>
<dbReference type="InterPro" id="IPR012337">
    <property type="entry name" value="RNaseH-like_sf"/>
</dbReference>
<protein>
    <submittedName>
        <fullName evidence="3">Insertion sequence transposase protein</fullName>
    </submittedName>
</protein>
<evidence type="ECO:0000313" key="3">
    <source>
        <dbReference type="EMBL" id="EQD39526.1"/>
    </source>
</evidence>
<dbReference type="InterPro" id="IPR036397">
    <property type="entry name" value="RNaseH_sf"/>
</dbReference>
<dbReference type="EMBL" id="AUZX01012358">
    <property type="protein sequence ID" value="EQD39526.1"/>
    <property type="molecule type" value="Genomic_DNA"/>
</dbReference>
<dbReference type="InterPro" id="IPR001584">
    <property type="entry name" value="Integrase_cat-core"/>
</dbReference>
<accession>T0YVC9</accession>